<evidence type="ECO:0000313" key="4">
    <source>
        <dbReference type="EMBL" id="KAG8237075.1"/>
    </source>
</evidence>
<evidence type="ECO:0000256" key="2">
    <source>
        <dbReference type="ARBA" id="ARBA00038160"/>
    </source>
</evidence>
<dbReference type="InterPro" id="IPR002125">
    <property type="entry name" value="CMP_dCMP_dom"/>
</dbReference>
<evidence type="ECO:0000313" key="5">
    <source>
        <dbReference type="Proteomes" id="UP000792457"/>
    </source>
</evidence>
<dbReference type="InterPro" id="IPR016193">
    <property type="entry name" value="Cytidine_deaminase-like"/>
</dbReference>
<dbReference type="PANTHER" id="PTHR11079">
    <property type="entry name" value="CYTOSINE DEAMINASE FAMILY MEMBER"/>
    <property type="match status" value="1"/>
</dbReference>
<dbReference type="GO" id="GO:0005634">
    <property type="term" value="C:nucleus"/>
    <property type="evidence" value="ECO:0007669"/>
    <property type="project" value="TreeGrafter"/>
</dbReference>
<dbReference type="OrthoDB" id="3180714at2759"/>
<proteinExistence type="inferred from homology"/>
<dbReference type="GO" id="GO:0005737">
    <property type="term" value="C:cytoplasm"/>
    <property type="evidence" value="ECO:0007669"/>
    <property type="project" value="TreeGrafter"/>
</dbReference>
<organism evidence="4 5">
    <name type="scientific">Ladona fulva</name>
    <name type="common">Scarce chaser dragonfly</name>
    <name type="synonym">Libellula fulva</name>
    <dbReference type="NCBI Taxonomy" id="123851"/>
    <lineage>
        <taxon>Eukaryota</taxon>
        <taxon>Metazoa</taxon>
        <taxon>Ecdysozoa</taxon>
        <taxon>Arthropoda</taxon>
        <taxon>Hexapoda</taxon>
        <taxon>Insecta</taxon>
        <taxon>Pterygota</taxon>
        <taxon>Palaeoptera</taxon>
        <taxon>Odonata</taxon>
        <taxon>Epiprocta</taxon>
        <taxon>Anisoptera</taxon>
        <taxon>Libelluloidea</taxon>
        <taxon>Libellulidae</taxon>
        <taxon>Ladona</taxon>
    </lineage>
</organism>
<dbReference type="GO" id="GO:0008033">
    <property type="term" value="P:tRNA processing"/>
    <property type="evidence" value="ECO:0007669"/>
    <property type="project" value="UniProtKB-KW"/>
</dbReference>
<feature type="domain" description="CMP/dCMP-type deaminase" evidence="3">
    <location>
        <begin position="243"/>
        <end position="403"/>
    </location>
</feature>
<comment type="similarity">
    <text evidence="2">Belongs to the cytidine and deoxycytidylate deaminase family. ADAT3 subfamily.</text>
</comment>
<reference evidence="4" key="1">
    <citation type="submission" date="2013-04" db="EMBL/GenBank/DDBJ databases">
        <authorList>
            <person name="Qu J."/>
            <person name="Murali S.C."/>
            <person name="Bandaranaike D."/>
            <person name="Bellair M."/>
            <person name="Blankenburg K."/>
            <person name="Chao H."/>
            <person name="Dinh H."/>
            <person name="Doddapaneni H."/>
            <person name="Downs B."/>
            <person name="Dugan-Rocha S."/>
            <person name="Elkadiri S."/>
            <person name="Gnanaolivu R.D."/>
            <person name="Hernandez B."/>
            <person name="Javaid M."/>
            <person name="Jayaseelan J.C."/>
            <person name="Lee S."/>
            <person name="Li M."/>
            <person name="Ming W."/>
            <person name="Munidasa M."/>
            <person name="Muniz J."/>
            <person name="Nguyen L."/>
            <person name="Ongeri F."/>
            <person name="Osuji N."/>
            <person name="Pu L.-L."/>
            <person name="Puazo M."/>
            <person name="Qu C."/>
            <person name="Quiroz J."/>
            <person name="Raj R."/>
            <person name="Weissenberger G."/>
            <person name="Xin Y."/>
            <person name="Zou X."/>
            <person name="Han Y."/>
            <person name="Richards S."/>
            <person name="Worley K."/>
            <person name="Muzny D."/>
            <person name="Gibbs R."/>
        </authorList>
    </citation>
    <scope>NUCLEOTIDE SEQUENCE</scope>
    <source>
        <strain evidence="4">Sampled in the wild</strain>
    </source>
</reference>
<evidence type="ECO:0000259" key="3">
    <source>
        <dbReference type="PROSITE" id="PS51747"/>
    </source>
</evidence>
<reference evidence="4" key="2">
    <citation type="submission" date="2017-10" db="EMBL/GenBank/DDBJ databases">
        <title>Ladona fulva Genome sequencing and assembly.</title>
        <authorList>
            <person name="Murali S."/>
            <person name="Richards S."/>
            <person name="Bandaranaike D."/>
            <person name="Bellair M."/>
            <person name="Blankenburg K."/>
            <person name="Chao H."/>
            <person name="Dinh H."/>
            <person name="Doddapaneni H."/>
            <person name="Dugan-Rocha S."/>
            <person name="Elkadiri S."/>
            <person name="Gnanaolivu R."/>
            <person name="Hernandez B."/>
            <person name="Skinner E."/>
            <person name="Javaid M."/>
            <person name="Lee S."/>
            <person name="Li M."/>
            <person name="Ming W."/>
            <person name="Munidasa M."/>
            <person name="Muniz J."/>
            <person name="Nguyen L."/>
            <person name="Hughes D."/>
            <person name="Osuji N."/>
            <person name="Pu L.-L."/>
            <person name="Puazo M."/>
            <person name="Qu C."/>
            <person name="Quiroz J."/>
            <person name="Raj R."/>
            <person name="Weissenberger G."/>
            <person name="Xin Y."/>
            <person name="Zou X."/>
            <person name="Han Y."/>
            <person name="Worley K."/>
            <person name="Muzny D."/>
            <person name="Gibbs R."/>
        </authorList>
    </citation>
    <scope>NUCLEOTIDE SEQUENCE</scope>
    <source>
        <strain evidence="4">Sampled in the wild</strain>
    </source>
</reference>
<evidence type="ECO:0000256" key="1">
    <source>
        <dbReference type="ARBA" id="ARBA00022694"/>
    </source>
</evidence>
<accession>A0A8K0KNW5</accession>
<keyword evidence="5" id="KW-1185">Reference proteome</keyword>
<dbReference type="GO" id="GO:0052717">
    <property type="term" value="F:tRNA-specific adenosine-34 deaminase activity"/>
    <property type="evidence" value="ECO:0007669"/>
    <property type="project" value="TreeGrafter"/>
</dbReference>
<dbReference type="PANTHER" id="PTHR11079:SF156">
    <property type="entry name" value="INACTIVE TRNA-SPECIFIC ADENOSINE DEAMINASE-LIKE PROTEIN 3-RELATED"/>
    <property type="match status" value="1"/>
</dbReference>
<dbReference type="PROSITE" id="PS51747">
    <property type="entry name" value="CYT_DCMP_DEAMINASES_2"/>
    <property type="match status" value="1"/>
</dbReference>
<dbReference type="SUPFAM" id="SSF53927">
    <property type="entry name" value="Cytidine deaminase-like"/>
    <property type="match status" value="1"/>
</dbReference>
<gene>
    <name evidence="4" type="ORF">J437_LFUL005182</name>
</gene>
<dbReference type="AlphaFoldDB" id="A0A8K0KNW5"/>
<dbReference type="EMBL" id="KZ309122">
    <property type="protein sequence ID" value="KAG8237075.1"/>
    <property type="molecule type" value="Genomic_DNA"/>
</dbReference>
<name>A0A8K0KNW5_LADFU</name>
<dbReference type="Proteomes" id="UP000792457">
    <property type="component" value="Unassembled WGS sequence"/>
</dbReference>
<sequence length="423" mass="47569">MASSKSAIIDVDVGARREAEAQLQFQEFTPSSSGVAELDVKTYSNDHNLTSSDQESQSEMEPKLLKEKWFCSIHQQNKANIDFSKIDLETVMKCCHDETLTWDIEPVLSEEFTAELHCINVYVGLILDKKKTSSIVEALNRISPIPELTHLKRVAMLKETGLCVLLHLVDCLSPDECVRKLKEKGFDFDGLDPTPFRLGVPAFSPKTRKQYENSLFAWPCNFFINKYLEKVLNGELFDSKDKKLQEHFMSVALHAASFSSKNGGVGVGCVVADPKKNRIVAVGYDLRTCHSLKHAVLVTIDLVARSQGGGKWPVENGMWFMQPTMERYKGCKRPHDPSDSFSSQYLCTGYDVYVTQEPCPMCAMALIHCRARRIFMGCFNNGALGGKTKLHTVKSLNHHYEVFHGILKDKCAEFCSHIINAVE</sequence>
<keyword evidence="1" id="KW-0819">tRNA processing</keyword>
<dbReference type="Pfam" id="PF00383">
    <property type="entry name" value="dCMP_cyt_deam_1"/>
    <property type="match status" value="1"/>
</dbReference>
<protein>
    <recommendedName>
        <fullName evidence="3">CMP/dCMP-type deaminase domain-containing protein</fullName>
    </recommendedName>
</protein>
<dbReference type="Gene3D" id="3.40.140.10">
    <property type="entry name" value="Cytidine Deaminase, domain 2"/>
    <property type="match status" value="1"/>
</dbReference>
<comment type="caution">
    <text evidence="4">The sequence shown here is derived from an EMBL/GenBank/DDBJ whole genome shotgun (WGS) entry which is preliminary data.</text>
</comment>